<feature type="region of interest" description="Disordered" evidence="1">
    <location>
        <begin position="201"/>
        <end position="233"/>
    </location>
</feature>
<sequence length="404" mass="44163">MPGVYKQEQNKRIAAAKAQGQRVYVSGIQGHQSLETGVAYHYRGHYVYAYPNGNPIEPVPFQTKKGINIIGTVQDNVPLYAPNDPSLVPEASLAALKKSCQHVWDAQKEEEEQRKMETSQIIDEEAVDDEEGGVALEMPTTYHQGSYYAPNMLDEVMRSTMTPLIPQQVSSRAPSRAVSYTSLPHLSFTPHDRAQYLADSAPGTRLPSISNTPHHSRPVSPSRGATSLRQTASTSRLSALVAEDRMPRAFTALSNVAEGNTHLFTSYSDMGLDSETNSLAEEWASPRETAVFVETVSRPPSPRNLPVGTGRPRRASLALNHAWNARLDGDQSAQGSKAVVSARLPKCTLHGEECDGVGTTETWKTQHAARTTGFKEAVPVLVGAGDRVMVDWFALLREEQAKMG</sequence>
<protein>
    <submittedName>
        <fullName evidence="2">Uncharacterized protein</fullName>
    </submittedName>
</protein>
<gene>
    <name evidence="2" type="ORF">FB567DRAFT_548445</name>
</gene>
<feature type="compositionally biased region" description="Polar residues" evidence="1">
    <location>
        <begin position="223"/>
        <end position="233"/>
    </location>
</feature>
<evidence type="ECO:0000256" key="1">
    <source>
        <dbReference type="SAM" id="MobiDB-lite"/>
    </source>
</evidence>
<evidence type="ECO:0000313" key="2">
    <source>
        <dbReference type="EMBL" id="KAH7088400.1"/>
    </source>
</evidence>
<dbReference type="OrthoDB" id="3792817at2759"/>
<accession>A0A8K0RAB6</accession>
<reference evidence="2" key="1">
    <citation type="journal article" date="2021" name="Nat. Commun.">
        <title>Genetic determinants of endophytism in the Arabidopsis root mycobiome.</title>
        <authorList>
            <person name="Mesny F."/>
            <person name="Miyauchi S."/>
            <person name="Thiergart T."/>
            <person name="Pickel B."/>
            <person name="Atanasova L."/>
            <person name="Karlsson M."/>
            <person name="Huettel B."/>
            <person name="Barry K.W."/>
            <person name="Haridas S."/>
            <person name="Chen C."/>
            <person name="Bauer D."/>
            <person name="Andreopoulos W."/>
            <person name="Pangilinan J."/>
            <person name="LaButti K."/>
            <person name="Riley R."/>
            <person name="Lipzen A."/>
            <person name="Clum A."/>
            <person name="Drula E."/>
            <person name="Henrissat B."/>
            <person name="Kohler A."/>
            <person name="Grigoriev I.V."/>
            <person name="Martin F.M."/>
            <person name="Hacquard S."/>
        </authorList>
    </citation>
    <scope>NUCLEOTIDE SEQUENCE</scope>
    <source>
        <strain evidence="2">MPI-SDFR-AT-0120</strain>
    </source>
</reference>
<proteinExistence type="predicted"/>
<dbReference type="AlphaFoldDB" id="A0A8K0RAB6"/>
<dbReference type="Proteomes" id="UP000813461">
    <property type="component" value="Unassembled WGS sequence"/>
</dbReference>
<organism evidence="2 3">
    <name type="scientific">Paraphoma chrysanthemicola</name>
    <dbReference type="NCBI Taxonomy" id="798071"/>
    <lineage>
        <taxon>Eukaryota</taxon>
        <taxon>Fungi</taxon>
        <taxon>Dikarya</taxon>
        <taxon>Ascomycota</taxon>
        <taxon>Pezizomycotina</taxon>
        <taxon>Dothideomycetes</taxon>
        <taxon>Pleosporomycetidae</taxon>
        <taxon>Pleosporales</taxon>
        <taxon>Pleosporineae</taxon>
        <taxon>Phaeosphaeriaceae</taxon>
        <taxon>Paraphoma</taxon>
    </lineage>
</organism>
<comment type="caution">
    <text evidence="2">The sequence shown here is derived from an EMBL/GenBank/DDBJ whole genome shotgun (WGS) entry which is preliminary data.</text>
</comment>
<keyword evidence="3" id="KW-1185">Reference proteome</keyword>
<evidence type="ECO:0000313" key="3">
    <source>
        <dbReference type="Proteomes" id="UP000813461"/>
    </source>
</evidence>
<dbReference type="EMBL" id="JAGMVJ010000008">
    <property type="protein sequence ID" value="KAH7088400.1"/>
    <property type="molecule type" value="Genomic_DNA"/>
</dbReference>
<name>A0A8K0RAB6_9PLEO</name>